<protein>
    <submittedName>
        <fullName evidence="3">Molecular chaperone DnaJ</fullName>
    </submittedName>
</protein>
<dbReference type="KEGG" id="sniv:SFSGTM_07650"/>
<dbReference type="InterPro" id="IPR036869">
    <property type="entry name" value="J_dom_sf"/>
</dbReference>
<name>A0A809SCQ9_9PROT</name>
<reference evidence="4" key="1">
    <citation type="submission" date="2019-11" db="EMBL/GenBank/DDBJ databases">
        <title>Isolation and characterization of a novel species in the genus Sulfuriferula.</title>
        <authorList>
            <person name="Mochizuki J."/>
            <person name="Kojima H."/>
            <person name="Fukui M."/>
        </authorList>
    </citation>
    <scope>NUCLEOTIDE SEQUENCE [LARGE SCALE GENOMIC DNA]</scope>
    <source>
        <strain evidence="4">SGTM</strain>
    </source>
</reference>
<proteinExistence type="predicted"/>
<evidence type="ECO:0000256" key="1">
    <source>
        <dbReference type="SAM" id="Coils"/>
    </source>
</evidence>
<accession>A0A809SCQ9</accession>
<sequence>MLIHCDVMTKSQPIQISTAPEQGVLSPAQKKFNATLKKIEAQKALLAEWQAELQACQQASHIKLEPLRRSLYEQQAIMLLLLDNLYKTEKFARNQQEKIANLIMEMCNELITEAGRADLKSLYNQYSETDYDAEVIADKLLEAELLQDMFEAQFGVTLDDSDELDFADPDMVAARLHEKHASMQRDAQVQRNARKKSAKQLTQEAREQEEAAGMSKSIQAVYRQLVTALHPDRETDPVERERKTELMQQVNVAYTKKDLLQLLSLQLSVEQISQDNINNIAEDRLKHYNKVLANQLNELQQEVRTLEIQVKQMVGVSPYEPLSPKKLVLILKQDMQGLQYEIARIKQDIRAFKNVKHFKDWLKGYQIS</sequence>
<keyword evidence="4" id="KW-1185">Reference proteome</keyword>
<dbReference type="Gene3D" id="1.10.287.110">
    <property type="entry name" value="DnaJ domain"/>
    <property type="match status" value="1"/>
</dbReference>
<evidence type="ECO:0000313" key="4">
    <source>
        <dbReference type="Proteomes" id="UP000463939"/>
    </source>
</evidence>
<dbReference type="Proteomes" id="UP000463939">
    <property type="component" value="Chromosome"/>
</dbReference>
<evidence type="ECO:0000313" key="3">
    <source>
        <dbReference type="EMBL" id="BBP00057.1"/>
    </source>
</evidence>
<feature type="region of interest" description="Disordered" evidence="2">
    <location>
        <begin position="182"/>
        <end position="213"/>
    </location>
</feature>
<dbReference type="RefSeq" id="WP_232526038.1">
    <property type="nucleotide sequence ID" value="NZ_AP021881.1"/>
</dbReference>
<feature type="coiled-coil region" evidence="1">
    <location>
        <begin position="278"/>
        <end position="316"/>
    </location>
</feature>
<gene>
    <name evidence="3" type="ORF">SFSGTM_07650</name>
</gene>
<keyword evidence="1" id="KW-0175">Coiled coil</keyword>
<dbReference type="EMBL" id="AP021881">
    <property type="protein sequence ID" value="BBP00057.1"/>
    <property type="molecule type" value="Genomic_DNA"/>
</dbReference>
<evidence type="ECO:0000256" key="2">
    <source>
        <dbReference type="SAM" id="MobiDB-lite"/>
    </source>
</evidence>
<dbReference type="AlphaFoldDB" id="A0A809SCQ9"/>
<dbReference type="SUPFAM" id="SSF46565">
    <property type="entry name" value="Chaperone J-domain"/>
    <property type="match status" value="1"/>
</dbReference>
<organism evidence="3 4">
    <name type="scientific">Sulfuriferula nivalis</name>
    <dbReference type="NCBI Taxonomy" id="2675298"/>
    <lineage>
        <taxon>Bacteria</taxon>
        <taxon>Pseudomonadati</taxon>
        <taxon>Pseudomonadota</taxon>
        <taxon>Betaproteobacteria</taxon>
        <taxon>Nitrosomonadales</taxon>
        <taxon>Sulfuricellaceae</taxon>
        <taxon>Sulfuriferula</taxon>
    </lineage>
</organism>